<dbReference type="AlphaFoldDB" id="A0A8H2XP94"/>
<dbReference type="Proteomes" id="UP000663850">
    <property type="component" value="Unassembled WGS sequence"/>
</dbReference>
<proteinExistence type="predicted"/>
<protein>
    <recommendedName>
        <fullName evidence="2">Rho-GAP domain-containing protein</fullName>
    </recommendedName>
</protein>
<comment type="caution">
    <text evidence="3">The sequence shown here is derived from an EMBL/GenBank/DDBJ whole genome shotgun (WGS) entry which is preliminary data.</text>
</comment>
<keyword evidence="1" id="KW-0343">GTPase activation</keyword>
<dbReference type="InterPro" id="IPR050729">
    <property type="entry name" value="Rho-GAP"/>
</dbReference>
<reference evidence="3" key="1">
    <citation type="submission" date="2021-01" db="EMBL/GenBank/DDBJ databases">
        <authorList>
            <person name="Kaushik A."/>
        </authorList>
    </citation>
    <scope>NUCLEOTIDE SEQUENCE</scope>
    <source>
        <strain evidence="3">Type strain: AG8-Rh-89/</strain>
    </source>
</reference>
<gene>
    <name evidence="3" type="ORF">RDB_LOCUS19972</name>
</gene>
<dbReference type="GO" id="GO:0007165">
    <property type="term" value="P:signal transduction"/>
    <property type="evidence" value="ECO:0007669"/>
    <property type="project" value="InterPro"/>
</dbReference>
<dbReference type="GO" id="GO:0005096">
    <property type="term" value="F:GTPase activator activity"/>
    <property type="evidence" value="ECO:0007669"/>
    <property type="project" value="UniProtKB-KW"/>
</dbReference>
<dbReference type="PROSITE" id="PS50238">
    <property type="entry name" value="RHOGAP"/>
    <property type="match status" value="1"/>
</dbReference>
<dbReference type="Gene3D" id="1.10.555.10">
    <property type="entry name" value="Rho GTPase activation protein"/>
    <property type="match status" value="1"/>
</dbReference>
<feature type="domain" description="Rho-GAP" evidence="2">
    <location>
        <begin position="1"/>
        <end position="81"/>
    </location>
</feature>
<evidence type="ECO:0000313" key="4">
    <source>
        <dbReference type="Proteomes" id="UP000663850"/>
    </source>
</evidence>
<evidence type="ECO:0000313" key="3">
    <source>
        <dbReference type="EMBL" id="CAE6431774.1"/>
    </source>
</evidence>
<dbReference type="SUPFAM" id="SSF48350">
    <property type="entry name" value="GTPase activation domain, GAP"/>
    <property type="match status" value="1"/>
</dbReference>
<dbReference type="Pfam" id="PF00620">
    <property type="entry name" value="RhoGAP"/>
    <property type="match status" value="1"/>
</dbReference>
<dbReference type="InterPro" id="IPR000198">
    <property type="entry name" value="RhoGAP_dom"/>
</dbReference>
<evidence type="ECO:0000256" key="1">
    <source>
        <dbReference type="ARBA" id="ARBA00022468"/>
    </source>
</evidence>
<dbReference type="PANTHER" id="PTHR23176:SF134">
    <property type="entry name" value="RHO-TYPE GTPASE-ACTIVATING PROTEIN"/>
    <property type="match status" value="1"/>
</dbReference>
<dbReference type="PANTHER" id="PTHR23176">
    <property type="entry name" value="RHO/RAC/CDC GTPASE-ACTIVATING PROTEIN"/>
    <property type="match status" value="1"/>
</dbReference>
<dbReference type="GO" id="GO:0005737">
    <property type="term" value="C:cytoplasm"/>
    <property type="evidence" value="ECO:0007669"/>
    <property type="project" value="TreeGrafter"/>
</dbReference>
<name>A0A8H2XP94_9AGAM</name>
<accession>A0A8H2XP94</accession>
<dbReference type="InterPro" id="IPR008936">
    <property type="entry name" value="Rho_GTPase_activation_prot"/>
</dbReference>
<sequence length="81" mass="9278">MEIEGERLRSIRLHEHVNALPDANYSTLKYLMGHLYRISEREHVNQMSRSNLAIVFGPTLLGARREDGELGATVVQDTSWQ</sequence>
<organism evidence="3 4">
    <name type="scientific">Rhizoctonia solani</name>
    <dbReference type="NCBI Taxonomy" id="456999"/>
    <lineage>
        <taxon>Eukaryota</taxon>
        <taxon>Fungi</taxon>
        <taxon>Dikarya</taxon>
        <taxon>Basidiomycota</taxon>
        <taxon>Agaricomycotina</taxon>
        <taxon>Agaricomycetes</taxon>
        <taxon>Cantharellales</taxon>
        <taxon>Ceratobasidiaceae</taxon>
        <taxon>Rhizoctonia</taxon>
    </lineage>
</organism>
<evidence type="ECO:0000259" key="2">
    <source>
        <dbReference type="PROSITE" id="PS50238"/>
    </source>
</evidence>
<dbReference type="EMBL" id="CAJMWZ010001117">
    <property type="protein sequence ID" value="CAE6431774.1"/>
    <property type="molecule type" value="Genomic_DNA"/>
</dbReference>